<evidence type="ECO:0000256" key="1">
    <source>
        <dbReference type="SAM" id="Phobius"/>
    </source>
</evidence>
<name>C9LN37_9FIRM</name>
<evidence type="ECO:0000313" key="2">
    <source>
        <dbReference type="EMBL" id="EEW96973.1"/>
    </source>
</evidence>
<accession>C9LN37</accession>
<dbReference type="HOGENOM" id="CLU_3060958_0_0_9"/>
<sequence>MNCHYTLLLFHLFIFIQIFIFIQRNYTTKCISPHKVRRWLAVCPCSFRFRMVE</sequence>
<feature type="transmembrane region" description="Helical" evidence="1">
    <location>
        <begin position="6"/>
        <end position="22"/>
    </location>
</feature>
<organism evidence="2 3">
    <name type="scientific">Dialister invisus DSM 15470</name>
    <dbReference type="NCBI Taxonomy" id="592028"/>
    <lineage>
        <taxon>Bacteria</taxon>
        <taxon>Bacillati</taxon>
        <taxon>Bacillota</taxon>
        <taxon>Negativicutes</taxon>
        <taxon>Veillonellales</taxon>
        <taxon>Veillonellaceae</taxon>
        <taxon>Dialister</taxon>
    </lineage>
</organism>
<keyword evidence="3" id="KW-1185">Reference proteome</keyword>
<dbReference type="AlphaFoldDB" id="C9LN37"/>
<keyword evidence="1" id="KW-0472">Membrane</keyword>
<evidence type="ECO:0000313" key="3">
    <source>
        <dbReference type="Proteomes" id="UP000004736"/>
    </source>
</evidence>
<reference evidence="2" key="1">
    <citation type="submission" date="2009-09" db="EMBL/GenBank/DDBJ databases">
        <authorList>
            <person name="Weinstock G."/>
            <person name="Sodergren E."/>
            <person name="Clifton S."/>
            <person name="Fulton L."/>
            <person name="Fulton B."/>
            <person name="Courtney L."/>
            <person name="Fronick C."/>
            <person name="Harrison M."/>
            <person name="Strong C."/>
            <person name="Farmer C."/>
            <person name="Delahaunty K."/>
            <person name="Markovic C."/>
            <person name="Hall O."/>
            <person name="Minx P."/>
            <person name="Tomlinson C."/>
            <person name="Mitreva M."/>
            <person name="Nelson J."/>
            <person name="Hou S."/>
            <person name="Wollam A."/>
            <person name="Pepin K.H."/>
            <person name="Johnson M."/>
            <person name="Bhonagiri V."/>
            <person name="Nash W.E."/>
            <person name="Warren W."/>
            <person name="Chinwalla A."/>
            <person name="Mardis E.R."/>
            <person name="Wilson R.K."/>
        </authorList>
    </citation>
    <scope>NUCLEOTIDE SEQUENCE [LARGE SCALE GENOMIC DNA]</scope>
    <source>
        <strain evidence="2">DSM 15470</strain>
    </source>
</reference>
<protein>
    <submittedName>
        <fullName evidence="2">Uncharacterized protein</fullName>
    </submittedName>
</protein>
<keyword evidence="1" id="KW-1133">Transmembrane helix</keyword>
<comment type="caution">
    <text evidence="2">The sequence shown here is derived from an EMBL/GenBank/DDBJ whole genome shotgun (WGS) entry which is preliminary data.</text>
</comment>
<dbReference type="Proteomes" id="UP000004736">
    <property type="component" value="Unassembled WGS sequence"/>
</dbReference>
<dbReference type="EMBL" id="ACIM02000001">
    <property type="protein sequence ID" value="EEW96973.1"/>
    <property type="molecule type" value="Genomic_DNA"/>
</dbReference>
<keyword evidence="1" id="KW-0812">Transmembrane</keyword>
<proteinExistence type="predicted"/>
<dbReference type="STRING" id="592028.GCWU000321_00951"/>
<gene>
    <name evidence="2" type="ORF">GCWU000321_00951</name>
</gene>